<evidence type="ECO:0000259" key="3">
    <source>
        <dbReference type="Pfam" id="PF00024"/>
    </source>
</evidence>
<dbReference type="GO" id="GO:0008270">
    <property type="term" value="F:zinc ion binding"/>
    <property type="evidence" value="ECO:0007669"/>
    <property type="project" value="UniProtKB-KW"/>
</dbReference>
<organism evidence="4 5">
    <name type="scientific">Adineta steineri</name>
    <dbReference type="NCBI Taxonomy" id="433720"/>
    <lineage>
        <taxon>Eukaryota</taxon>
        <taxon>Metazoa</taxon>
        <taxon>Spiralia</taxon>
        <taxon>Gnathifera</taxon>
        <taxon>Rotifera</taxon>
        <taxon>Eurotatoria</taxon>
        <taxon>Bdelloidea</taxon>
        <taxon>Adinetida</taxon>
        <taxon>Adinetidae</taxon>
        <taxon>Adineta</taxon>
    </lineage>
</organism>
<dbReference type="OrthoDB" id="342730at2759"/>
<evidence type="ECO:0000256" key="1">
    <source>
        <dbReference type="ARBA" id="ARBA00022737"/>
    </source>
</evidence>
<dbReference type="PANTHER" id="PTHR24104:SF25">
    <property type="entry name" value="PROTEIN LIN-41"/>
    <property type="match status" value="1"/>
</dbReference>
<dbReference type="PROSITE" id="PS51125">
    <property type="entry name" value="NHL"/>
    <property type="match status" value="5"/>
</dbReference>
<protein>
    <recommendedName>
        <fullName evidence="3">Apple domain-containing protein</fullName>
    </recommendedName>
</protein>
<dbReference type="Proteomes" id="UP000663891">
    <property type="component" value="Unassembled WGS sequence"/>
</dbReference>
<evidence type="ECO:0000313" key="4">
    <source>
        <dbReference type="EMBL" id="CAF1221906.1"/>
    </source>
</evidence>
<proteinExistence type="predicted"/>
<dbReference type="Gene3D" id="2.120.10.30">
    <property type="entry name" value="TolB, C-terminal domain"/>
    <property type="match status" value="3"/>
</dbReference>
<feature type="repeat" description="NHL" evidence="2">
    <location>
        <begin position="549"/>
        <end position="592"/>
    </location>
</feature>
<gene>
    <name evidence="4" type="ORF">VCS650_LOCUS26765</name>
</gene>
<feature type="domain" description="Apple" evidence="3">
    <location>
        <begin position="34"/>
        <end position="91"/>
    </location>
</feature>
<dbReference type="Pfam" id="PF01436">
    <property type="entry name" value="NHL"/>
    <property type="match status" value="4"/>
</dbReference>
<dbReference type="CDD" id="cd05819">
    <property type="entry name" value="NHL"/>
    <property type="match status" value="2"/>
</dbReference>
<dbReference type="PANTHER" id="PTHR24104">
    <property type="entry name" value="E3 UBIQUITIN-PROTEIN LIGASE NHLRC1-RELATED"/>
    <property type="match status" value="1"/>
</dbReference>
<dbReference type="InterPro" id="IPR011042">
    <property type="entry name" value="6-blade_b-propeller_TolB-like"/>
</dbReference>
<feature type="repeat" description="NHL" evidence="2">
    <location>
        <begin position="279"/>
        <end position="322"/>
    </location>
</feature>
<dbReference type="InterPro" id="IPR003609">
    <property type="entry name" value="Pan_app"/>
</dbReference>
<dbReference type="EMBL" id="CAJNON010000365">
    <property type="protein sequence ID" value="CAF1221906.1"/>
    <property type="molecule type" value="Genomic_DNA"/>
</dbReference>
<keyword evidence="1" id="KW-0677">Repeat</keyword>
<dbReference type="SUPFAM" id="SSF101898">
    <property type="entry name" value="NHL repeat"/>
    <property type="match status" value="2"/>
</dbReference>
<feature type="repeat" description="NHL" evidence="2">
    <location>
        <begin position="658"/>
        <end position="695"/>
    </location>
</feature>
<evidence type="ECO:0000313" key="5">
    <source>
        <dbReference type="Proteomes" id="UP000663891"/>
    </source>
</evidence>
<dbReference type="InterPro" id="IPR001258">
    <property type="entry name" value="NHL_repeat"/>
</dbReference>
<accession>A0A814XWY9</accession>
<feature type="repeat" description="NHL" evidence="2">
    <location>
        <begin position="603"/>
        <end position="643"/>
    </location>
</feature>
<sequence length="747" mass="79680">MHGQSIPIDWQSSMNLSSPGFQFSSVNYQALFLSQINTKSLFSCAQTCHSNGNCRIFDFNDQSLQCRLFQGNIITMGSLVASSSPQSRVGSKKYNAEQFLNHGQSCSLCEGSRYMRCINNTCHCEMNTYFDGLICQSQKLLGGECMNSTECRSDLNYTCLPRQQCGPSTFQIGVLVGGYGNGTAGNSLNALYYPIGLYVNINETIYVGDLMNGRVIRLHQGSLVGSIVAGSGTPGATNTQLGAASGVYVDASHNIYASDSLYNRVMLWSKNATSGSLVAGTSSVSGNTASTLSGPSGIVVDSLGNLYVSDYYNHRVMKWAPNASNGSYAAGNGTAGNSPQQLNLPIGIYLDEFNSYLYVADSNNHRIQRFRLGISMNGTTVAGGNGQGSASNQLDTPYGMYVSNKTGALYIADYNNHRVQQWNLGATYGKTLAGVAASTFQIGVLVGGYGNGTAGNSLNALYYPIGLYVNINETIYVGDLMNGRVIKLHQGSLVGSIVAGSGTPGASNTQLGAASGIYVDASRNIYASDSLYNRVMLWSKNATSGSLVAGTSTVSGNTASTLNGPSGVVVDSLGNLYVSDYYNHRVMKWAPNASNGSYAAGNGTAGNSPQQLNLPIGIYLDEFNSYLYVADSNNHRIQRFQLGISMNGITVAGGNGQGSASNQLDTPYGVYVSNKTGALYIADYNNHRVQQWNLGATYALTMIGVTGNSGTNLMLLNNPSNTFLNHNETYLYVNDRSNNRVLRFTMT</sequence>
<evidence type="ECO:0000256" key="2">
    <source>
        <dbReference type="PROSITE-ProRule" id="PRU00504"/>
    </source>
</evidence>
<name>A0A814XWY9_9BILA</name>
<dbReference type="Gene3D" id="3.50.4.10">
    <property type="entry name" value="Hepatocyte Growth Factor"/>
    <property type="match status" value="1"/>
</dbReference>
<dbReference type="Pfam" id="PF00024">
    <property type="entry name" value="PAN_1"/>
    <property type="match status" value="1"/>
</dbReference>
<comment type="caution">
    <text evidence="4">The sequence shown here is derived from an EMBL/GenBank/DDBJ whole genome shotgun (WGS) entry which is preliminary data.</text>
</comment>
<feature type="repeat" description="NHL" evidence="2">
    <location>
        <begin position="333"/>
        <end position="373"/>
    </location>
</feature>
<dbReference type="InterPro" id="IPR050952">
    <property type="entry name" value="TRIM-NHL_E3_ligases"/>
</dbReference>
<dbReference type="Gene3D" id="2.40.10.500">
    <property type="match status" value="1"/>
</dbReference>
<dbReference type="AlphaFoldDB" id="A0A814XWY9"/>
<reference evidence="4" key="1">
    <citation type="submission" date="2021-02" db="EMBL/GenBank/DDBJ databases">
        <authorList>
            <person name="Nowell W R."/>
        </authorList>
    </citation>
    <scope>NUCLEOTIDE SEQUENCE</scope>
</reference>